<dbReference type="CDD" id="cd04852">
    <property type="entry name" value="Peptidases_S8_3"/>
    <property type="match status" value="1"/>
</dbReference>
<dbReference type="InterPro" id="IPR023828">
    <property type="entry name" value="Peptidase_S8_Ser-AS"/>
</dbReference>
<dbReference type="InterPro" id="IPR000209">
    <property type="entry name" value="Peptidase_S8/S53_dom"/>
</dbReference>
<dbReference type="PROSITE" id="PS51892">
    <property type="entry name" value="SUBTILASE"/>
    <property type="match status" value="1"/>
</dbReference>
<evidence type="ECO:0000256" key="7">
    <source>
        <dbReference type="PROSITE-ProRule" id="PRU01240"/>
    </source>
</evidence>
<dbReference type="PANTHER" id="PTHR10795">
    <property type="entry name" value="PROPROTEIN CONVERTASE SUBTILISIN/KEXIN"/>
    <property type="match status" value="1"/>
</dbReference>
<dbReference type="GO" id="GO:0006508">
    <property type="term" value="P:proteolysis"/>
    <property type="evidence" value="ECO:0007669"/>
    <property type="project" value="UniProtKB-KW"/>
</dbReference>
<feature type="signal peptide" evidence="8">
    <location>
        <begin position="1"/>
        <end position="23"/>
    </location>
</feature>
<gene>
    <name evidence="12" type="primary">ga24387</name>
    <name evidence="12" type="ORF">PR202_ga24387</name>
</gene>
<evidence type="ECO:0000256" key="8">
    <source>
        <dbReference type="SAM" id="SignalP"/>
    </source>
</evidence>
<evidence type="ECO:0000259" key="11">
    <source>
        <dbReference type="Pfam" id="PF17766"/>
    </source>
</evidence>
<comment type="similarity">
    <text evidence="1 7">Belongs to the peptidase S8 family.</text>
</comment>
<dbReference type="CDD" id="cd02120">
    <property type="entry name" value="PA_subtilisin_like"/>
    <property type="match status" value="1"/>
</dbReference>
<dbReference type="Pfam" id="PF00082">
    <property type="entry name" value="Peptidase_S8"/>
    <property type="match status" value="1"/>
</dbReference>
<feature type="domain" description="Subtilisin-like protease fibronectin type-III" evidence="11">
    <location>
        <begin position="655"/>
        <end position="750"/>
    </location>
</feature>
<evidence type="ECO:0000256" key="1">
    <source>
        <dbReference type="ARBA" id="ARBA00011073"/>
    </source>
</evidence>
<keyword evidence="4 7" id="KW-0378">Hydrolase</keyword>
<dbReference type="Gene3D" id="3.40.50.200">
    <property type="entry name" value="Peptidase S8/S53 domain"/>
    <property type="match status" value="1"/>
</dbReference>
<name>A0AAV5D8Q2_ELECO</name>
<protein>
    <submittedName>
        <fullName evidence="12">Uncharacterized protein</fullName>
    </submittedName>
</protein>
<evidence type="ECO:0000256" key="3">
    <source>
        <dbReference type="ARBA" id="ARBA00022729"/>
    </source>
</evidence>
<proteinExistence type="inferred from homology"/>
<evidence type="ECO:0000256" key="5">
    <source>
        <dbReference type="ARBA" id="ARBA00022825"/>
    </source>
</evidence>
<dbReference type="FunFam" id="2.60.40.2310:FF:000001">
    <property type="entry name" value="Subtilisin-like protease SBT1.5"/>
    <property type="match status" value="1"/>
</dbReference>
<accession>A0AAV5D8Q2</accession>
<dbReference type="PROSITE" id="PS00137">
    <property type="entry name" value="SUBTILASE_HIS"/>
    <property type="match status" value="1"/>
</dbReference>
<dbReference type="SUPFAM" id="SSF52743">
    <property type="entry name" value="Subtilisin-like"/>
    <property type="match status" value="1"/>
</dbReference>
<dbReference type="InterPro" id="IPR041469">
    <property type="entry name" value="Subtilisin-like_FN3"/>
</dbReference>
<dbReference type="PROSITE" id="PS00138">
    <property type="entry name" value="SUBTILASE_SER"/>
    <property type="match status" value="1"/>
</dbReference>
<evidence type="ECO:0000259" key="10">
    <source>
        <dbReference type="Pfam" id="PF05922"/>
    </source>
</evidence>
<dbReference type="AlphaFoldDB" id="A0AAV5D8Q2"/>
<feature type="chain" id="PRO_5043596166" evidence="8">
    <location>
        <begin position="24"/>
        <end position="762"/>
    </location>
</feature>
<dbReference type="InterPro" id="IPR022398">
    <property type="entry name" value="Peptidase_S8_His-AS"/>
</dbReference>
<feature type="active site" description="Charge relay system" evidence="6 7">
    <location>
        <position position="548"/>
    </location>
</feature>
<reference evidence="12" key="1">
    <citation type="journal article" date="2018" name="DNA Res.">
        <title>Multiple hybrid de novo genome assembly of finger millet, an orphan allotetraploid crop.</title>
        <authorList>
            <person name="Hatakeyama M."/>
            <person name="Aluri S."/>
            <person name="Balachadran M.T."/>
            <person name="Sivarajan S.R."/>
            <person name="Patrignani A."/>
            <person name="Gruter S."/>
            <person name="Poveda L."/>
            <person name="Shimizu-Inatsugi R."/>
            <person name="Baeten J."/>
            <person name="Francoijs K.J."/>
            <person name="Nataraja K.N."/>
            <person name="Reddy Y.A.N."/>
            <person name="Phadnis S."/>
            <person name="Ravikumar R.L."/>
            <person name="Schlapbach R."/>
            <person name="Sreeman S.M."/>
            <person name="Shimizu K.K."/>
        </authorList>
    </citation>
    <scope>NUCLEOTIDE SEQUENCE</scope>
</reference>
<feature type="domain" description="Peptidase S8/S53" evidence="9">
    <location>
        <begin position="146"/>
        <end position="593"/>
    </location>
</feature>
<evidence type="ECO:0000256" key="2">
    <source>
        <dbReference type="ARBA" id="ARBA00022670"/>
    </source>
</evidence>
<dbReference type="FunFam" id="3.40.50.200:FF:000006">
    <property type="entry name" value="Subtilisin-like protease SBT1.5"/>
    <property type="match status" value="1"/>
</dbReference>
<reference evidence="12" key="2">
    <citation type="submission" date="2021-12" db="EMBL/GenBank/DDBJ databases">
        <title>Resequencing data analysis of finger millet.</title>
        <authorList>
            <person name="Hatakeyama M."/>
            <person name="Aluri S."/>
            <person name="Balachadran M.T."/>
            <person name="Sivarajan S.R."/>
            <person name="Poveda L."/>
            <person name="Shimizu-Inatsugi R."/>
            <person name="Schlapbach R."/>
            <person name="Sreeman S.M."/>
            <person name="Shimizu K.K."/>
        </authorList>
    </citation>
    <scope>NUCLEOTIDE SEQUENCE</scope>
</reference>
<dbReference type="Pfam" id="PF17766">
    <property type="entry name" value="fn3_6"/>
    <property type="match status" value="1"/>
</dbReference>
<keyword evidence="3 8" id="KW-0732">Signal</keyword>
<comment type="caution">
    <text evidence="12">The sequence shown here is derived from an EMBL/GenBank/DDBJ whole genome shotgun (WGS) entry which is preliminary data.</text>
</comment>
<dbReference type="GO" id="GO:0004252">
    <property type="term" value="F:serine-type endopeptidase activity"/>
    <property type="evidence" value="ECO:0007669"/>
    <property type="project" value="UniProtKB-UniRule"/>
</dbReference>
<feature type="domain" description="Inhibitor I9" evidence="10">
    <location>
        <begin position="43"/>
        <end position="120"/>
    </location>
</feature>
<dbReference type="Pfam" id="PF05922">
    <property type="entry name" value="Inhibitor_I9"/>
    <property type="match status" value="1"/>
</dbReference>
<dbReference type="InterPro" id="IPR034197">
    <property type="entry name" value="Peptidases_S8_3"/>
</dbReference>
<evidence type="ECO:0000313" key="12">
    <source>
        <dbReference type="EMBL" id="GJN06636.1"/>
    </source>
</evidence>
<dbReference type="InterPro" id="IPR045051">
    <property type="entry name" value="SBT"/>
</dbReference>
<dbReference type="Gene3D" id="3.30.70.80">
    <property type="entry name" value="Peptidase S8 propeptide/proteinase inhibitor I9"/>
    <property type="match status" value="1"/>
</dbReference>
<dbReference type="PRINTS" id="PR00723">
    <property type="entry name" value="SUBTILISIN"/>
</dbReference>
<evidence type="ECO:0000256" key="4">
    <source>
        <dbReference type="ARBA" id="ARBA00022801"/>
    </source>
</evidence>
<dbReference type="InterPro" id="IPR010259">
    <property type="entry name" value="S8pro/Inhibitor_I9"/>
</dbReference>
<evidence type="ECO:0000313" key="13">
    <source>
        <dbReference type="Proteomes" id="UP001054889"/>
    </source>
</evidence>
<evidence type="ECO:0000256" key="6">
    <source>
        <dbReference type="PIRSR" id="PIRSR615500-1"/>
    </source>
</evidence>
<feature type="active site" description="Charge relay system" evidence="6 7">
    <location>
        <position position="224"/>
    </location>
</feature>
<dbReference type="Proteomes" id="UP001054889">
    <property type="component" value="Unassembled WGS sequence"/>
</dbReference>
<keyword evidence="2 7" id="KW-0645">Protease</keyword>
<sequence length="762" mass="81823">MALFKRASSSLFVFYLIFGAVLGLHGHGSVLPQFSKEEAKKLYIVYLGERQLEDAHLVSRSHHDMLSSVLGSEKAAADSIVYSYKHGFSGFSAMLTESHARKIRELPGVLSVRMNQLHTTHTTRSWDFMGLPYNQPNGLLSEAKMGDGVIIGVIDSGIWPESLSFQDDGYGPPPPKWKGICQTGDSFASGNCNGKIIGARWYANDADKTQLKGEFLSPRDANRHGSHVASTAAGNLVHNVSLHGLAPGVARGGAPRARIAVYKACWGIWSAQLDCSEAAVTKAIDDAIHDGVDVLSLSLAAPLFVPATLHAVAKGISVVYSAGNSGPSAETVQNMAPWLLTVAATTTDRLFPTTITLGSGEKLVGQSLFTDVKEANRFQKLVLYLNDMCNENQVNSTSIKGKIILCFMTGGVVLPVERLAQVASSVSLNGGQGFIYTQHSTDFLDICGAIVIGIPCVAVNREISYQIYQYYSTSQSPEAKISLIQTVIGKGVPAPKVAAFSSRGPSPMYPEVLKPDVAAPGVNILAAAPEIGNFKKFEVSYILASGTSMSCPHVSGIMALLKSLHRDWSPAALKSALMTTALVIDNNGLPLLADGTPTKTADPFDYGAGFVNPVQASNPGLVYDIDPSDYRKLFNCTSGSDIDSSCPTIERSLLDLNLPSISIPNLKTSETVSRTVTNVGQPDAVYKAFFEPPAGVDMSVEPTILVFSKKRSLSFKVTFKAARKIQGDYSFGNLVWRDEDNHSVRIPIAVRVVIEDSYSTVF</sequence>
<evidence type="ECO:0000259" key="9">
    <source>
        <dbReference type="Pfam" id="PF00082"/>
    </source>
</evidence>
<keyword evidence="5 7" id="KW-0720">Serine protease</keyword>
<organism evidence="12 13">
    <name type="scientific">Eleusine coracana subsp. coracana</name>
    <dbReference type="NCBI Taxonomy" id="191504"/>
    <lineage>
        <taxon>Eukaryota</taxon>
        <taxon>Viridiplantae</taxon>
        <taxon>Streptophyta</taxon>
        <taxon>Embryophyta</taxon>
        <taxon>Tracheophyta</taxon>
        <taxon>Spermatophyta</taxon>
        <taxon>Magnoliopsida</taxon>
        <taxon>Liliopsida</taxon>
        <taxon>Poales</taxon>
        <taxon>Poaceae</taxon>
        <taxon>PACMAD clade</taxon>
        <taxon>Chloridoideae</taxon>
        <taxon>Cynodonteae</taxon>
        <taxon>Eleusininae</taxon>
        <taxon>Eleusine</taxon>
    </lineage>
</organism>
<dbReference type="Gene3D" id="3.50.30.30">
    <property type="match status" value="1"/>
</dbReference>
<feature type="active site" description="Charge relay system" evidence="6 7">
    <location>
        <position position="155"/>
    </location>
</feature>
<dbReference type="FunFam" id="3.30.70.80:FF:000002">
    <property type="entry name" value="Subtilisin-like protease SBT5.3"/>
    <property type="match status" value="1"/>
</dbReference>
<dbReference type="Gene3D" id="2.60.40.2310">
    <property type="match status" value="1"/>
</dbReference>
<dbReference type="InterPro" id="IPR036852">
    <property type="entry name" value="Peptidase_S8/S53_dom_sf"/>
</dbReference>
<keyword evidence="13" id="KW-1185">Reference proteome</keyword>
<dbReference type="EMBL" id="BQKI01000013">
    <property type="protein sequence ID" value="GJN06636.1"/>
    <property type="molecule type" value="Genomic_DNA"/>
</dbReference>
<dbReference type="InterPro" id="IPR015500">
    <property type="entry name" value="Peptidase_S8_subtilisin-rel"/>
</dbReference>
<dbReference type="InterPro" id="IPR037045">
    <property type="entry name" value="S8pro/Inhibitor_I9_sf"/>
</dbReference>